<evidence type="ECO:0000313" key="2">
    <source>
        <dbReference type="Proteomes" id="UP001333102"/>
    </source>
</evidence>
<dbReference type="InterPro" id="IPR010763">
    <property type="entry name" value="DgaF"/>
</dbReference>
<dbReference type="RefSeq" id="WP_324669531.1">
    <property type="nucleotide sequence ID" value="NZ_CP141614.1"/>
</dbReference>
<dbReference type="SUPFAM" id="SSF51391">
    <property type="entry name" value="Thiamin phosphate synthase"/>
    <property type="match status" value="1"/>
</dbReference>
<sequence>MTQTIDIPLIGGRVALNVRVRDVATAKAAMEIAGGACLFGFLVREYSSVDAAVEAIQAVQASVDRISVGLGEGDPTQWRAALEVAVRTRPVHLNQPFACAGYSAGYLRGAGNQRTVVNALVNPGSTPGKVIIATGPAGREWGRRQGPTEVPAEEAMAYLRDASVFSVKLFPLRCREAVHHVRAVARAAASAGIPLIEPTGGITPDNLAIILEAALAEGVSVMPHLYGALLSGDGELDIQKFRRCVAIARTVTGKA</sequence>
<dbReference type="InterPro" id="IPR036206">
    <property type="entry name" value="ThiamineP_synth_sf"/>
</dbReference>
<dbReference type="Proteomes" id="UP001333102">
    <property type="component" value="Chromosome"/>
</dbReference>
<evidence type="ECO:0000313" key="1">
    <source>
        <dbReference type="EMBL" id="WRP15141.1"/>
    </source>
</evidence>
<dbReference type="Gene3D" id="3.20.20.70">
    <property type="entry name" value="Aldolase class I"/>
    <property type="match status" value="1"/>
</dbReference>
<protein>
    <submittedName>
        <fullName evidence="1">KDGP aldolase</fullName>
    </submittedName>
</protein>
<dbReference type="InterPro" id="IPR013785">
    <property type="entry name" value="Aldolase_TIM"/>
</dbReference>
<reference evidence="2" key="1">
    <citation type="submission" date="2023-12" db="EMBL/GenBank/DDBJ databases">
        <title>Novel isolates from deep terrestrial aquifers shed light on the physiology and ecology of the class Limnochordia.</title>
        <authorList>
            <person name="Karnachuk O.V."/>
            <person name="Lukina A.P."/>
            <person name="Avakyan M.R."/>
            <person name="Kadnikov V."/>
            <person name="Begmatov S."/>
            <person name="Beletsky A.V."/>
            <person name="Mardanov A.V."/>
            <person name="Ravin N.V."/>
        </authorList>
    </citation>
    <scope>NUCLEOTIDE SEQUENCE [LARGE SCALE GENOMIC DNA]</scope>
    <source>
        <strain evidence="2">LN</strain>
    </source>
</reference>
<keyword evidence="2" id="KW-1185">Reference proteome</keyword>
<dbReference type="Pfam" id="PF07071">
    <property type="entry name" value="KDGP_aldolase"/>
    <property type="match status" value="1"/>
</dbReference>
<organism evidence="1 2">
    <name type="scientific">Geochorda subterranea</name>
    <dbReference type="NCBI Taxonomy" id="3109564"/>
    <lineage>
        <taxon>Bacteria</taxon>
        <taxon>Bacillati</taxon>
        <taxon>Bacillota</taxon>
        <taxon>Limnochordia</taxon>
        <taxon>Limnochordales</taxon>
        <taxon>Geochordaceae</taxon>
        <taxon>Geochorda</taxon>
    </lineage>
</organism>
<proteinExistence type="predicted"/>
<accession>A0ABZ1BRC1</accession>
<dbReference type="EMBL" id="CP141614">
    <property type="protein sequence ID" value="WRP15141.1"/>
    <property type="molecule type" value="Genomic_DNA"/>
</dbReference>
<name>A0ABZ1BRC1_9FIRM</name>
<gene>
    <name evidence="1" type="ORF">VLY81_02930</name>
</gene>